<feature type="transmembrane region" description="Helical" evidence="8">
    <location>
        <begin position="133"/>
        <end position="153"/>
    </location>
</feature>
<evidence type="ECO:0000256" key="8">
    <source>
        <dbReference type="SAM" id="Phobius"/>
    </source>
</evidence>
<keyword evidence="3 8" id="KW-0812">Transmembrane</keyword>
<protein>
    <recommendedName>
        <fullName evidence="11">Ionotropic glutamate receptor C-terminal domain-containing protein</fullName>
    </recommendedName>
</protein>
<comment type="subcellular location">
    <subcellularLocation>
        <location evidence="1">Cell membrane</location>
        <topology evidence="1">Multi-pass membrane protein</topology>
    </subcellularLocation>
</comment>
<dbReference type="PANTHER" id="PTHR42643:SF30">
    <property type="entry name" value="IONOTROPIC RECEPTOR 40A-RELATED"/>
    <property type="match status" value="1"/>
</dbReference>
<gene>
    <name evidence="9" type="ORF">ODALV1_LOCUS6793</name>
</gene>
<keyword evidence="10" id="KW-1185">Reference proteome</keyword>
<keyword evidence="5 8" id="KW-0472">Membrane</keyword>
<evidence type="ECO:0000256" key="1">
    <source>
        <dbReference type="ARBA" id="ARBA00004651"/>
    </source>
</evidence>
<organism evidence="9 10">
    <name type="scientific">Orchesella dallaii</name>
    <dbReference type="NCBI Taxonomy" id="48710"/>
    <lineage>
        <taxon>Eukaryota</taxon>
        <taxon>Metazoa</taxon>
        <taxon>Ecdysozoa</taxon>
        <taxon>Arthropoda</taxon>
        <taxon>Hexapoda</taxon>
        <taxon>Collembola</taxon>
        <taxon>Entomobryomorpha</taxon>
        <taxon>Entomobryoidea</taxon>
        <taxon>Orchesellidae</taxon>
        <taxon>Orchesellinae</taxon>
        <taxon>Orchesella</taxon>
    </lineage>
</organism>
<evidence type="ECO:0000313" key="10">
    <source>
        <dbReference type="Proteomes" id="UP001642540"/>
    </source>
</evidence>
<feature type="transmembrane region" description="Helical" evidence="8">
    <location>
        <begin position="603"/>
        <end position="633"/>
    </location>
</feature>
<dbReference type="EMBL" id="CAXLJM020000021">
    <property type="protein sequence ID" value="CAL8087593.1"/>
    <property type="molecule type" value="Genomic_DNA"/>
</dbReference>
<evidence type="ECO:0000256" key="5">
    <source>
        <dbReference type="ARBA" id="ARBA00023136"/>
    </source>
</evidence>
<dbReference type="PANTHER" id="PTHR42643">
    <property type="entry name" value="IONOTROPIC RECEPTOR 20A-RELATED"/>
    <property type="match status" value="1"/>
</dbReference>
<dbReference type="Gene3D" id="1.10.287.70">
    <property type="match status" value="1"/>
</dbReference>
<dbReference type="InterPro" id="IPR052192">
    <property type="entry name" value="Insect_Ionotropic_Sensory_Rcpt"/>
</dbReference>
<proteinExistence type="predicted"/>
<feature type="transmembrane region" description="Helical" evidence="8">
    <location>
        <begin position="165"/>
        <end position="186"/>
    </location>
</feature>
<reference evidence="9 10" key="1">
    <citation type="submission" date="2024-08" db="EMBL/GenBank/DDBJ databases">
        <authorList>
            <person name="Cucini C."/>
            <person name="Frati F."/>
        </authorList>
    </citation>
    <scope>NUCLEOTIDE SEQUENCE [LARGE SCALE GENOMIC DNA]</scope>
</reference>
<evidence type="ECO:0008006" key="11">
    <source>
        <dbReference type="Google" id="ProtNLM"/>
    </source>
</evidence>
<evidence type="ECO:0000256" key="3">
    <source>
        <dbReference type="ARBA" id="ARBA00022692"/>
    </source>
</evidence>
<evidence type="ECO:0000256" key="6">
    <source>
        <dbReference type="ARBA" id="ARBA00023170"/>
    </source>
</evidence>
<feature type="transmembrane region" description="Helical" evidence="8">
    <location>
        <begin position="645"/>
        <end position="663"/>
    </location>
</feature>
<comment type="caution">
    <text evidence="9">The sequence shown here is derived from an EMBL/GenBank/DDBJ whole genome shotgun (WGS) entry which is preliminary data.</text>
</comment>
<feature type="transmembrane region" description="Helical" evidence="8">
    <location>
        <begin position="198"/>
        <end position="222"/>
    </location>
</feature>
<feature type="transmembrane region" description="Helical" evidence="8">
    <location>
        <begin position="898"/>
        <end position="918"/>
    </location>
</feature>
<dbReference type="Proteomes" id="UP001642540">
    <property type="component" value="Unassembled WGS sequence"/>
</dbReference>
<keyword evidence="4 8" id="KW-1133">Transmembrane helix</keyword>
<evidence type="ECO:0000256" key="2">
    <source>
        <dbReference type="ARBA" id="ARBA00022475"/>
    </source>
</evidence>
<sequence length="940" mass="108499">MQAGLVYVLTRYPRMRDYHNNPSTYGPIFITGKLIADKLNATLLAKFSAQQSNLYGPLDQYPTINPTIQVFMSGGISVESFWGKYRQSSFGESAQLARLNSLGFNFGYCDTPKIILEKPWNISVLINAFEFDVWLLLIVTMVCLTIVISIPYFSFNHPTLKTRRYWFLLTLLNSILSVLIASNPKFKDVLGLNRSKLLVVWMLASIGLVTYYSGSITSFLIIPPEEDAMKEISQVLARNYSLVFDVAVQSGIVNSTVRSYSLVKHQDMQSAESLLERMGERSIIPNRTEYIRRVAYGRKTVVLYLWPYVLSTINEANILIAKEQPNRSKRRHCYLGKQLLPSGELFFGFSPPGSEQLKKVFQALFETGVYNYWMVEFCEMGYAKRVQDRLKVISPTNILYDFVSDVDSLRMDVWVNPMQVINCEQKRISVQAKWIFNHCTFCESINHGDNFTAFQINTVNTSKPRKFRQKLFKSKYILFDYYWTNQLILDFTLESYPRMRDYYSNPNPYGPIFMPSKIIADALNSTLLAMPNADKTNIHWKQYPLINPSVRFSAGLSAQAFYREHQNSRIGSESVQLLRLESLGFNFGYCDTPTLKHDKPWNIAVLITAFNIPVWVVVILSILSVTCFIRVSIDLFKERSFQQKSSILFSVMSALISFAPSFTRDLRRGHKSFVFVLWMLSCIVLVNSYLGSITSLLISPPEEESMTEIYQLVQRNYSLVFDDPTKVGVLNATLRSYNLEENGLDILDDMRNLKHLLDRLDPLSIIKWNPYKFIYTIAFAKKVAVFHIWTVTLSAINEANAMIARRQKKSSKRRHCYVGKRIISSGEVYFGIVPPGSERIRDVFQAIFQSGVYSYWNTEFRQMSYAKRVQDRIKVKGPTRINYDFRRTVRAIKVEGKVLTVFFLWVVCLICCMVAFGIERLYCGGSEVVFRRKVFNKWRL</sequence>
<accession>A0ABP1Q6T7</accession>
<keyword evidence="7" id="KW-0325">Glycoprotein</keyword>
<evidence type="ECO:0000313" key="9">
    <source>
        <dbReference type="EMBL" id="CAL8087593.1"/>
    </source>
</evidence>
<keyword evidence="6" id="KW-0675">Receptor</keyword>
<feature type="transmembrane region" description="Helical" evidence="8">
    <location>
        <begin position="675"/>
        <end position="698"/>
    </location>
</feature>
<keyword evidence="2" id="KW-1003">Cell membrane</keyword>
<name>A0ABP1Q6T7_9HEXA</name>
<evidence type="ECO:0000256" key="7">
    <source>
        <dbReference type="ARBA" id="ARBA00023180"/>
    </source>
</evidence>
<evidence type="ECO:0000256" key="4">
    <source>
        <dbReference type="ARBA" id="ARBA00022989"/>
    </source>
</evidence>